<proteinExistence type="predicted"/>
<dbReference type="PROSITE" id="PS51257">
    <property type="entry name" value="PROKAR_LIPOPROTEIN"/>
    <property type="match status" value="1"/>
</dbReference>
<dbReference type="Pfam" id="PF13798">
    <property type="entry name" value="PCYCGC"/>
    <property type="match status" value="1"/>
</dbReference>
<comment type="caution">
    <text evidence="3">The sequence shown here is derived from an EMBL/GenBank/DDBJ whole genome shotgun (WGS) entry which is preliminary data.</text>
</comment>
<keyword evidence="2" id="KW-0732">Signal</keyword>
<reference evidence="4" key="1">
    <citation type="journal article" date="2019" name="Int. J. Syst. Evol. Microbiol.">
        <title>The Global Catalogue of Microorganisms (GCM) 10K type strain sequencing project: providing services to taxonomists for standard genome sequencing and annotation.</title>
        <authorList>
            <consortium name="The Broad Institute Genomics Platform"/>
            <consortium name="The Broad Institute Genome Sequencing Center for Infectious Disease"/>
            <person name="Wu L."/>
            <person name="Ma J."/>
        </authorList>
    </citation>
    <scope>NUCLEOTIDE SEQUENCE [LARGE SCALE GENOMIC DNA]</scope>
    <source>
        <strain evidence="4">NBRC 106396</strain>
    </source>
</reference>
<feature type="chain" id="PRO_5047108171" evidence="2">
    <location>
        <begin position="24"/>
        <end position="177"/>
    </location>
</feature>
<name>A0ABW2NTD8_9BACL</name>
<accession>A0ABW2NTD8</accession>
<evidence type="ECO:0000256" key="2">
    <source>
        <dbReference type="SAM" id="SignalP"/>
    </source>
</evidence>
<keyword evidence="4" id="KW-1185">Reference proteome</keyword>
<feature type="signal peptide" evidence="2">
    <location>
        <begin position="1"/>
        <end position="23"/>
    </location>
</feature>
<dbReference type="EMBL" id="JBHTCP010000048">
    <property type="protein sequence ID" value="MFC7372851.1"/>
    <property type="molecule type" value="Genomic_DNA"/>
</dbReference>
<evidence type="ECO:0000313" key="3">
    <source>
        <dbReference type="EMBL" id="MFC7372851.1"/>
    </source>
</evidence>
<evidence type="ECO:0000256" key="1">
    <source>
        <dbReference type="SAM" id="MobiDB-lite"/>
    </source>
</evidence>
<sequence length="177" mass="18930">MTKKISRAAAVLCTGMLLLSACGGGSGDDEHKDHKKHEAHGSHDATGAKLPNGDLRELTASAEKLPAFLNGKQEVVSAVYKQVPAHKELLESMPCYCGCGESAGHKNNYDCFIAENKAGGEILWDDHGTRCGVCLEIAAVSMKQAAEGKSPLEIRQFIDETYKEGYAKPTPTPMPKA</sequence>
<dbReference type="Proteomes" id="UP001596549">
    <property type="component" value="Unassembled WGS sequence"/>
</dbReference>
<organism evidence="3 4">
    <name type="scientific">Fictibacillus iocasae</name>
    <dbReference type="NCBI Taxonomy" id="2715437"/>
    <lineage>
        <taxon>Bacteria</taxon>
        <taxon>Bacillati</taxon>
        <taxon>Bacillota</taxon>
        <taxon>Bacilli</taxon>
        <taxon>Bacillales</taxon>
        <taxon>Fictibacillaceae</taxon>
        <taxon>Fictibacillus</taxon>
    </lineage>
</organism>
<gene>
    <name evidence="3" type="ORF">ACFQPF_14435</name>
</gene>
<evidence type="ECO:0000313" key="4">
    <source>
        <dbReference type="Proteomes" id="UP001596549"/>
    </source>
</evidence>
<protein>
    <submittedName>
        <fullName evidence="3">PCYCGC motif-containing (Lipo)protein</fullName>
    </submittedName>
</protein>
<feature type="region of interest" description="Disordered" evidence="1">
    <location>
        <begin position="28"/>
        <end position="52"/>
    </location>
</feature>
<dbReference type="RefSeq" id="WP_379750417.1">
    <property type="nucleotide sequence ID" value="NZ_JBHTCP010000048.1"/>
</dbReference>
<dbReference type="InterPro" id="IPR025673">
    <property type="entry name" value="PCYCGC"/>
</dbReference>